<protein>
    <submittedName>
        <fullName evidence="4">Coiled-coil domain-containing protein 162-like</fullName>
    </submittedName>
</protein>
<dbReference type="PANTHER" id="PTHR33331">
    <property type="entry name" value="COILED-COIL DOMAIN-CONTAINING PROTEIN 162"/>
    <property type="match status" value="1"/>
</dbReference>
<accession>A0A6P7HPA5</accession>
<name>A0A6P7HPA5_9TELE</name>
<dbReference type="OrthoDB" id="76966at2759"/>
<feature type="compositionally biased region" description="Polar residues" evidence="2">
    <location>
        <begin position="176"/>
        <end position="187"/>
    </location>
</feature>
<evidence type="ECO:0000256" key="1">
    <source>
        <dbReference type="SAM" id="Coils"/>
    </source>
</evidence>
<reference evidence="4" key="2">
    <citation type="submission" date="2025-08" db="UniProtKB">
        <authorList>
            <consortium name="RefSeq"/>
        </authorList>
    </citation>
    <scope>IDENTIFICATION</scope>
</reference>
<organism evidence="3 4">
    <name type="scientific">Parambassis ranga</name>
    <name type="common">Indian glassy fish</name>
    <dbReference type="NCBI Taxonomy" id="210632"/>
    <lineage>
        <taxon>Eukaryota</taxon>
        <taxon>Metazoa</taxon>
        <taxon>Chordata</taxon>
        <taxon>Craniata</taxon>
        <taxon>Vertebrata</taxon>
        <taxon>Euteleostomi</taxon>
        <taxon>Actinopterygii</taxon>
        <taxon>Neopterygii</taxon>
        <taxon>Teleostei</taxon>
        <taxon>Neoteleostei</taxon>
        <taxon>Acanthomorphata</taxon>
        <taxon>Ovalentaria</taxon>
        <taxon>Ambassidae</taxon>
        <taxon>Parambassis</taxon>
    </lineage>
</organism>
<dbReference type="RefSeq" id="XP_028250439.1">
    <property type="nucleotide sequence ID" value="XM_028394638.1"/>
</dbReference>
<keyword evidence="1" id="KW-0175">Coiled coil</keyword>
<dbReference type="InParanoid" id="A0A6P7HPA5"/>
<sequence>MTSEEKVIFLQKELEVARQQLTRWQAECSSTKELLSRKMDELQVVRHQSARELRSRQELDGCRVQSLEQMRADMEDREQQLRELSEQLDRGSRMSRIQRQRSAKEIRQVRGQLQQERSLKHEAFQQVDKLQNQVDDMEAAFSRHNATTGQSRTYYTPSVSRLTRRSASAGLHRQPQFGSLTNYTTRQDPAAEPGHRRAQTARITRADRPKAVSPAED</sequence>
<dbReference type="GeneID" id="114426974"/>
<evidence type="ECO:0000313" key="3">
    <source>
        <dbReference type="Proteomes" id="UP000515145"/>
    </source>
</evidence>
<evidence type="ECO:0000313" key="4">
    <source>
        <dbReference type="RefSeq" id="XP_028250439.1"/>
    </source>
</evidence>
<feature type="coiled-coil region" evidence="1">
    <location>
        <begin position="64"/>
        <end position="147"/>
    </location>
</feature>
<keyword evidence="3" id="KW-1185">Reference proteome</keyword>
<gene>
    <name evidence="4" type="primary">LOC114426974</name>
</gene>
<dbReference type="Proteomes" id="UP000515145">
    <property type="component" value="Chromosome 22"/>
</dbReference>
<dbReference type="InterPro" id="IPR040401">
    <property type="entry name" value="CCDC162"/>
</dbReference>
<dbReference type="AlphaFoldDB" id="A0A6P7HPA5"/>
<feature type="region of interest" description="Disordered" evidence="2">
    <location>
        <begin position="166"/>
        <end position="217"/>
    </location>
</feature>
<dbReference type="PANTHER" id="PTHR33331:SF13">
    <property type="entry name" value="COILED-COIL DOMAIN CONTAINING 162"/>
    <property type="match status" value="1"/>
</dbReference>
<proteinExistence type="predicted"/>
<evidence type="ECO:0000256" key="2">
    <source>
        <dbReference type="SAM" id="MobiDB-lite"/>
    </source>
</evidence>
<reference evidence="3" key="1">
    <citation type="submission" date="2024-06" db="UniProtKB">
        <authorList>
            <consortium name="RefSeq"/>
        </authorList>
    </citation>
    <scope>NUCLEOTIDE SEQUENCE [LARGE SCALE GENOMIC DNA]</scope>
</reference>